<keyword evidence="3" id="KW-1185">Reference proteome</keyword>
<dbReference type="Gene3D" id="3.90.25.10">
    <property type="entry name" value="UDP-galactose 4-epimerase, domain 1"/>
    <property type="match status" value="1"/>
</dbReference>
<name>A0ABW3DWT1_9ACTN</name>
<organism evidence="2 3">
    <name type="scientific">Streptosporangium algeriense</name>
    <dbReference type="NCBI Taxonomy" id="1682748"/>
    <lineage>
        <taxon>Bacteria</taxon>
        <taxon>Bacillati</taxon>
        <taxon>Actinomycetota</taxon>
        <taxon>Actinomycetes</taxon>
        <taxon>Streptosporangiales</taxon>
        <taxon>Streptosporangiaceae</taxon>
        <taxon>Streptosporangium</taxon>
    </lineage>
</organism>
<protein>
    <submittedName>
        <fullName evidence="2">SDR family oxidoreductase</fullName>
    </submittedName>
</protein>
<dbReference type="Proteomes" id="UP001597024">
    <property type="component" value="Unassembled WGS sequence"/>
</dbReference>
<dbReference type="InterPro" id="IPR051604">
    <property type="entry name" value="Ergot_Alk_Oxidoreductase"/>
</dbReference>
<dbReference type="InterPro" id="IPR016040">
    <property type="entry name" value="NAD(P)-bd_dom"/>
</dbReference>
<proteinExistence type="predicted"/>
<dbReference type="PANTHER" id="PTHR43162:SF1">
    <property type="entry name" value="PRESTALK A DIFFERENTIATION PROTEIN A"/>
    <property type="match status" value="1"/>
</dbReference>
<sequence>MYEGDLERPESLREALTGVERLYLFPVPQTAAEVVALAAESGTRRIVDLSGAGADDATFEDGYHVVERAVEASGLEWTHIRPGLLAARTLGWADLVRAERTVREPYPASGYPLVHEADVAEVAVAALLTDEHLGAAYTITGPATHRSPRS</sequence>
<dbReference type="InterPro" id="IPR036291">
    <property type="entry name" value="NAD(P)-bd_dom_sf"/>
</dbReference>
<evidence type="ECO:0000313" key="3">
    <source>
        <dbReference type="Proteomes" id="UP001597024"/>
    </source>
</evidence>
<gene>
    <name evidence="2" type="ORF">ACFQ08_27505</name>
</gene>
<comment type="caution">
    <text evidence="2">The sequence shown here is derived from an EMBL/GenBank/DDBJ whole genome shotgun (WGS) entry which is preliminary data.</text>
</comment>
<accession>A0ABW3DWT1</accession>
<evidence type="ECO:0000259" key="1">
    <source>
        <dbReference type="Pfam" id="PF13460"/>
    </source>
</evidence>
<dbReference type="Pfam" id="PF13460">
    <property type="entry name" value="NAD_binding_10"/>
    <property type="match status" value="1"/>
</dbReference>
<dbReference type="EMBL" id="JBHTHX010001270">
    <property type="protein sequence ID" value="MFD0888303.1"/>
    <property type="molecule type" value="Genomic_DNA"/>
</dbReference>
<dbReference type="PANTHER" id="PTHR43162">
    <property type="match status" value="1"/>
</dbReference>
<evidence type="ECO:0000313" key="2">
    <source>
        <dbReference type="EMBL" id="MFD0888303.1"/>
    </source>
</evidence>
<dbReference type="Gene3D" id="3.40.50.720">
    <property type="entry name" value="NAD(P)-binding Rossmann-like Domain"/>
    <property type="match status" value="1"/>
</dbReference>
<feature type="domain" description="NAD(P)-binding" evidence="1">
    <location>
        <begin position="3"/>
        <end position="128"/>
    </location>
</feature>
<dbReference type="SUPFAM" id="SSF51735">
    <property type="entry name" value="NAD(P)-binding Rossmann-fold domains"/>
    <property type="match status" value="1"/>
</dbReference>
<reference evidence="3" key="1">
    <citation type="journal article" date="2019" name="Int. J. Syst. Evol. Microbiol.">
        <title>The Global Catalogue of Microorganisms (GCM) 10K type strain sequencing project: providing services to taxonomists for standard genome sequencing and annotation.</title>
        <authorList>
            <consortium name="The Broad Institute Genomics Platform"/>
            <consortium name="The Broad Institute Genome Sequencing Center for Infectious Disease"/>
            <person name="Wu L."/>
            <person name="Ma J."/>
        </authorList>
    </citation>
    <scope>NUCLEOTIDE SEQUENCE [LARGE SCALE GENOMIC DNA]</scope>
    <source>
        <strain evidence="3">CCUG 62974</strain>
    </source>
</reference>